<evidence type="ECO:0000259" key="1">
    <source>
        <dbReference type="SMART" id="SM00060"/>
    </source>
</evidence>
<dbReference type="InterPro" id="IPR003961">
    <property type="entry name" value="FN3_dom"/>
</dbReference>
<sequence>MICQKVTLKSFKILVILLFLSINAWGQSIFTNPITGTNPNTTNPYTIGQVIDPNITVSGIGRGTGIAGANANNRYNANGWSTGAIDLNDYFEFTLTPAPGYKIDFVSFVYTAQLSSGVASHSFRSSLDGFTTDIGTPTTTGTTISLSSLPFQGITSSITFRFYSYGLGAATTTFSINDFTFNGTVSLNCTPPANPTGTITGTTPACTSTTLTFTGTATAPVVNYWQTTPTGTSTANNAATPLNVTTSGTYYVRAFNSATSCWSTGNVASSAITIVPAVNITTQPASQTVQSLTNTVFTVAASNAVSYQWQVSTDGGTTWTNLTNVAPYNNVTNPTLNINATPSGLNGYRYRCVVTGTTPCAVVNSNVAILTVATPIVALANTGAQVPAAFVSQGTVDHVLHRFQLTVSSSNATLNGLQAIPITGTYAATDIVNLKVRYSLDNVLDPGDATLCTLTAPGVAGNKNFTPFTSTVINAGTVGYLFITADFSATATLGNTIGVNGFSNVGANLIFFGGVARSGNTTNSGLQTIAPSAPNLPATFTRGCSSNTTQVLNWSAPLTGPFDGYIIVARQGGLNPHAVTSLVASTQPFNTDFSLAPTYGSTAPLSRVVYIGTGTTATITGLTAGATYVYEIYTYRNNGPTNTVFSTTPRSLTQVAALSNVTNAIATPGNTTGLIGWANPNALCFDQVLVVVTAAPGITFAPTGDGSAYTANPAFAAFNQVVYASSGNNVNITGLTNGVTYYIEIFVRSGTDWSSGVEVALTPLNIVPTVLKTGDLLLIAYDNTTTGADDAIRLLSLVEINPGTSFIWANTTYETGGMPAANVRTDKWYSCTAAPDGNLPFLEFTYTGTTPIPAASVFCINTVSAGTGSTISVVDAAGTTYNSFTISGRNADGTTLTSHGSVNVSSSAPDSMFLLQGFFTYDITGSTFTGTVLSGVQDGGVWYELTDNLTAISGNNFRRSRKHPQLICASLQANTTTGAYEVSYNTSSTTFTTGSRPYLIGSILNYTTNWTTLLGTCPTNSPFIITVADPFNKWTGALNTNWFDCNNWALLTVPDELTDVVIDATAGNDAVIDYTAANSDTFSDVAKCKDLTISGRSVQLQGNALNRLEVYGNLSLSGAGILDMDDSNSTTADGNLILYGNWTNAASAAQFQEGNGTVHFVGSAPQIINGNVHTNVEQFYNVVLDNDFNTNVSNNLFAQGNLEVKLNKILTIGADDYVFAFNTLTLDGILNINNTGQLIQINETDTNNGDYSGTKFRMDRTTLARNFDYVYWSAPTENVAVNSLPNALRYEWNPIFANSNGTFGNWAIASGTMVRGKGYIARASNGSATAVPLTATFTGKPHNGQFTTPISRGNYDGPDFDADLTNPDNFDTTRFDDNWNLVGNPYPSAIDAEEFLVLNQTKIEGSIWVWKHGLAPTSTTSPFYNNFQYNYWTSDYIKYNGLGSTEPDSFAGKIGAGQGFMVNMLHSATTPNTLAFENSLRADALLMPHDNTDFYRNAQWFSQQKHRIWLDIVNTTNGNSERTLVGYASQATNGRDHLYDCIHKITGELSIYSLLQDEPYSIQGKGLPFTANDRIPLGVYVNTPGTYAIALYKTDGLFAGQQPIYLEDKVAGVFHNLKNSPYTVTLPKGELNSRFVLRYSIPGNPILNLDSVAYEATIKVVAQQRVISVQAEEPIQEVMVYDLQGRLLTHLTAVHDLKAQTSPIEGEQQTLIVKIILETGAVMTQKVVL</sequence>
<dbReference type="SUPFAM" id="SSF49265">
    <property type="entry name" value="Fibronectin type III"/>
    <property type="match status" value="1"/>
</dbReference>
<keyword evidence="3" id="KW-1185">Reference proteome</keyword>
<dbReference type="STRING" id="1124188.SAMN05444377_101292"/>
<proteinExistence type="predicted"/>
<feature type="domain" description="Fibronectin type-III" evidence="1">
    <location>
        <begin position="655"/>
        <end position="756"/>
    </location>
</feature>
<dbReference type="Gene3D" id="2.60.40.10">
    <property type="entry name" value="Immunoglobulins"/>
    <property type="match status" value="1"/>
</dbReference>
<dbReference type="Proteomes" id="UP000184147">
    <property type="component" value="Unassembled WGS sequence"/>
</dbReference>
<dbReference type="InterPro" id="IPR036116">
    <property type="entry name" value="FN3_sf"/>
</dbReference>
<dbReference type="SMART" id="SM00060">
    <property type="entry name" value="FN3"/>
    <property type="match status" value="2"/>
</dbReference>
<gene>
    <name evidence="2" type="ORF">SAMN05444377_101292</name>
</gene>
<dbReference type="EMBL" id="FQVQ01000001">
    <property type="protein sequence ID" value="SHE80387.1"/>
    <property type="molecule type" value="Genomic_DNA"/>
</dbReference>
<evidence type="ECO:0000313" key="2">
    <source>
        <dbReference type="EMBL" id="SHE80387.1"/>
    </source>
</evidence>
<evidence type="ECO:0000313" key="3">
    <source>
        <dbReference type="Proteomes" id="UP000184147"/>
    </source>
</evidence>
<feature type="domain" description="Fibronectin type-III" evidence="1">
    <location>
        <begin position="531"/>
        <end position="641"/>
    </location>
</feature>
<protein>
    <recommendedName>
        <fullName evidence="1">Fibronectin type-III domain-containing protein</fullName>
    </recommendedName>
</protein>
<dbReference type="RefSeq" id="WP_073360715.1">
    <property type="nucleotide sequence ID" value="NZ_FQVQ01000001.1"/>
</dbReference>
<reference evidence="2 3" key="1">
    <citation type="submission" date="2016-11" db="EMBL/GenBank/DDBJ databases">
        <authorList>
            <person name="Jaros S."/>
            <person name="Januszkiewicz K."/>
            <person name="Wedrychowicz H."/>
        </authorList>
    </citation>
    <scope>NUCLEOTIDE SEQUENCE [LARGE SCALE GENOMIC DNA]</scope>
    <source>
        <strain evidence="2 3">DSM 25660</strain>
    </source>
</reference>
<accession>A0A1M4WGT1</accession>
<organism evidence="2 3">
    <name type="scientific">Flavobacterium fontis</name>
    <dbReference type="NCBI Taxonomy" id="1124188"/>
    <lineage>
        <taxon>Bacteria</taxon>
        <taxon>Pseudomonadati</taxon>
        <taxon>Bacteroidota</taxon>
        <taxon>Flavobacteriia</taxon>
        <taxon>Flavobacteriales</taxon>
        <taxon>Flavobacteriaceae</taxon>
        <taxon>Flavobacterium</taxon>
    </lineage>
</organism>
<dbReference type="OrthoDB" id="1652165at2"/>
<dbReference type="InterPro" id="IPR013783">
    <property type="entry name" value="Ig-like_fold"/>
</dbReference>
<name>A0A1M4WGT1_9FLAO</name>